<evidence type="ECO:0008006" key="3">
    <source>
        <dbReference type="Google" id="ProtNLM"/>
    </source>
</evidence>
<dbReference type="EMBL" id="JNUP01000003">
    <property type="protein sequence ID" value="KGE73883.1"/>
    <property type="molecule type" value="Genomic_DNA"/>
</dbReference>
<keyword evidence="2" id="KW-1185">Reference proteome</keyword>
<reference evidence="1 2" key="1">
    <citation type="submission" date="2014-05" db="EMBL/GenBank/DDBJ databases">
        <title>De novo Genome Sequence of Spirocheata sp.</title>
        <authorList>
            <person name="Shivani Y."/>
            <person name="Subhash Y."/>
            <person name="Tushar L."/>
            <person name="Sasikala C."/>
            <person name="Ramana C.V."/>
        </authorList>
    </citation>
    <scope>NUCLEOTIDE SEQUENCE [LARGE SCALE GENOMIC DNA]</scope>
    <source>
        <strain evidence="1 2">JC230</strain>
    </source>
</reference>
<dbReference type="PANTHER" id="PTHR43657:SF1">
    <property type="entry name" value="ALTERED INHERITANCE OF MITOCHONDRIA PROTEIN 24, MITOCHONDRIAL"/>
    <property type="match status" value="1"/>
</dbReference>
<gene>
    <name evidence="1" type="ORF">DC28_01385</name>
</gene>
<dbReference type="InterPro" id="IPR036983">
    <property type="entry name" value="AIM24_sf"/>
</dbReference>
<comment type="caution">
    <text evidence="1">The sequence shown here is derived from an EMBL/GenBank/DDBJ whole genome shotgun (WGS) entry which is preliminary data.</text>
</comment>
<dbReference type="InterPro" id="IPR002838">
    <property type="entry name" value="AIM24"/>
</dbReference>
<name>A0A098R2K2_9SPIO</name>
<dbReference type="Gene3D" id="3.60.160.10">
    <property type="entry name" value="Mitochondrial biogenesis AIM24"/>
    <property type="match status" value="1"/>
</dbReference>
<dbReference type="OrthoDB" id="9779518at2"/>
<sequence>MKAVLEGGTAFSYITITLDPGEQVIAESGAMQSMDAGLDMDAKPNGGFFSALGKRTFGGESFFVNHFRNNKTVSQNLVLAQDVPGQIVEIALGPDQEICLQRGSFLACTPGVSLSTAWAGFASWIGGEGLVKLRARGQGILWFGAYGGILTRQVSGELLVDSGHLVAYDPGLSLGIRAPGGAFASIFGGEGLVTRLQGQGTVYLQTRSIRGLAAWLNPKFR</sequence>
<accession>A0A098R2K2</accession>
<dbReference type="Pfam" id="PF01987">
    <property type="entry name" value="AIM24"/>
    <property type="match status" value="1"/>
</dbReference>
<evidence type="ECO:0000313" key="1">
    <source>
        <dbReference type="EMBL" id="KGE73883.1"/>
    </source>
</evidence>
<dbReference type="NCBIfam" id="TIGR00266">
    <property type="entry name" value="TIGR00266 family protein"/>
    <property type="match status" value="1"/>
</dbReference>
<dbReference type="SUPFAM" id="SSF51219">
    <property type="entry name" value="TRAP-like"/>
    <property type="match status" value="1"/>
</dbReference>
<dbReference type="InterPro" id="IPR016031">
    <property type="entry name" value="Trp_RNA-bd_attenuator-like_dom"/>
</dbReference>
<dbReference type="STRING" id="1480694.DC28_01385"/>
<dbReference type="RefSeq" id="WP_037544936.1">
    <property type="nucleotide sequence ID" value="NZ_JNUP01000003.1"/>
</dbReference>
<dbReference type="AlphaFoldDB" id="A0A098R2K2"/>
<dbReference type="PANTHER" id="PTHR43657">
    <property type="entry name" value="TRYPTOPHAN RNA-BINDING ATTENUATOR PROTEIN-LIKE PROTEIN"/>
    <property type="match status" value="1"/>
</dbReference>
<evidence type="ECO:0000313" key="2">
    <source>
        <dbReference type="Proteomes" id="UP000029692"/>
    </source>
</evidence>
<protein>
    <recommendedName>
        <fullName evidence="3">TIGR00266 family protein</fullName>
    </recommendedName>
</protein>
<dbReference type="eggNOG" id="COG2013">
    <property type="taxonomic scope" value="Bacteria"/>
</dbReference>
<organism evidence="1 2">
    <name type="scientific">Spirochaeta lutea</name>
    <dbReference type="NCBI Taxonomy" id="1480694"/>
    <lineage>
        <taxon>Bacteria</taxon>
        <taxon>Pseudomonadati</taxon>
        <taxon>Spirochaetota</taxon>
        <taxon>Spirochaetia</taxon>
        <taxon>Spirochaetales</taxon>
        <taxon>Spirochaetaceae</taxon>
        <taxon>Spirochaeta</taxon>
    </lineage>
</organism>
<dbReference type="Proteomes" id="UP000029692">
    <property type="component" value="Unassembled WGS sequence"/>
</dbReference>
<proteinExistence type="predicted"/>